<dbReference type="AlphaFoldDB" id="A0A0M1P6R6"/>
<organism evidence="1 2">
    <name type="scientific">Paenibacillus solani</name>
    <dbReference type="NCBI Taxonomy" id="1705565"/>
    <lineage>
        <taxon>Bacteria</taxon>
        <taxon>Bacillati</taxon>
        <taxon>Bacillota</taxon>
        <taxon>Bacilli</taxon>
        <taxon>Bacillales</taxon>
        <taxon>Paenibacillaceae</taxon>
        <taxon>Paenibacillus</taxon>
    </lineage>
</organism>
<evidence type="ECO:0000313" key="2">
    <source>
        <dbReference type="Proteomes" id="UP000036932"/>
    </source>
</evidence>
<name>A0A0M1P6R6_9BACL</name>
<dbReference type="PANTHER" id="PTHR48100:SF1">
    <property type="entry name" value="HISTIDINE PHOSPHATASE FAMILY PROTEIN-RELATED"/>
    <property type="match status" value="1"/>
</dbReference>
<dbReference type="InterPro" id="IPR029033">
    <property type="entry name" value="His_PPase_superfam"/>
</dbReference>
<dbReference type="InterPro" id="IPR050275">
    <property type="entry name" value="PGM_Phosphatase"/>
</dbReference>
<dbReference type="GO" id="GO:0005737">
    <property type="term" value="C:cytoplasm"/>
    <property type="evidence" value="ECO:0007669"/>
    <property type="project" value="TreeGrafter"/>
</dbReference>
<dbReference type="Pfam" id="PF00300">
    <property type="entry name" value="His_Phos_1"/>
    <property type="match status" value="1"/>
</dbReference>
<reference evidence="2" key="1">
    <citation type="submission" date="2015-08" db="EMBL/GenBank/DDBJ databases">
        <title>Genome sequencing project for genomic taxonomy and phylogenomics of Bacillus-like bacteria.</title>
        <authorList>
            <person name="Liu B."/>
            <person name="Wang J."/>
            <person name="Zhu Y."/>
            <person name="Liu G."/>
            <person name="Chen Q."/>
            <person name="Chen Z."/>
            <person name="Lan J."/>
            <person name="Che J."/>
            <person name="Ge C."/>
            <person name="Shi H."/>
            <person name="Pan Z."/>
            <person name="Liu X."/>
        </authorList>
    </citation>
    <scope>NUCLEOTIDE SEQUENCE [LARGE SCALE GENOMIC DNA]</scope>
    <source>
        <strain evidence="2">FJAT-22460</strain>
    </source>
</reference>
<dbReference type="Gene3D" id="3.40.50.1240">
    <property type="entry name" value="Phosphoglycerate mutase-like"/>
    <property type="match status" value="1"/>
</dbReference>
<dbReference type="Proteomes" id="UP000036932">
    <property type="component" value="Unassembled WGS sequence"/>
</dbReference>
<accession>A0A0M1P6R6</accession>
<sequence>MKIGLVRHFKVIHKHDGSWMTSDQFNSWVEAYNNAEIEDTDLEYGLSEWNVCISSDLSRAVQTAEMIYPGSVIVTDQLREIEIQSIHALGNLKLPCQMWMVMGRIAWFFSHSSQAERKNETVDRARHTIEWIEEHYSNRNVLVVSHGAFMKVLTQELFKKGYRGKGLMNPRNGAMYIYEK</sequence>
<dbReference type="RefSeq" id="WP_054403128.1">
    <property type="nucleotide sequence ID" value="NZ_LIUT01000001.1"/>
</dbReference>
<dbReference type="GO" id="GO:0016791">
    <property type="term" value="F:phosphatase activity"/>
    <property type="evidence" value="ECO:0007669"/>
    <property type="project" value="TreeGrafter"/>
</dbReference>
<dbReference type="PANTHER" id="PTHR48100">
    <property type="entry name" value="BROAD-SPECIFICITY PHOSPHATASE YOR283W-RELATED"/>
    <property type="match status" value="1"/>
</dbReference>
<dbReference type="CDD" id="cd07067">
    <property type="entry name" value="HP_PGM_like"/>
    <property type="match status" value="1"/>
</dbReference>
<keyword evidence="2" id="KW-1185">Reference proteome</keyword>
<comment type="caution">
    <text evidence="1">The sequence shown here is derived from an EMBL/GenBank/DDBJ whole genome shotgun (WGS) entry which is preliminary data.</text>
</comment>
<dbReference type="EMBL" id="LIUT01000001">
    <property type="protein sequence ID" value="KOR90181.1"/>
    <property type="molecule type" value="Genomic_DNA"/>
</dbReference>
<dbReference type="InterPro" id="IPR013078">
    <property type="entry name" value="His_Pase_superF_clade-1"/>
</dbReference>
<protein>
    <submittedName>
        <fullName evidence="1">Phosphoglycerate mutase</fullName>
    </submittedName>
</protein>
<dbReference type="OrthoDB" id="1680942at2"/>
<dbReference type="PATRIC" id="fig|1705565.3.peg.4889"/>
<evidence type="ECO:0000313" key="1">
    <source>
        <dbReference type="EMBL" id="KOR90181.1"/>
    </source>
</evidence>
<proteinExistence type="predicted"/>
<gene>
    <name evidence="1" type="ORF">AM231_14250</name>
</gene>
<dbReference type="SUPFAM" id="SSF53254">
    <property type="entry name" value="Phosphoglycerate mutase-like"/>
    <property type="match status" value="1"/>
</dbReference>